<reference evidence="4 5" key="1">
    <citation type="submission" date="2019-10" db="EMBL/GenBank/DDBJ databases">
        <title>Vibrio sp. nov. isolated from a shrimp pond.</title>
        <authorList>
            <person name="Gomez-Gil B."/>
            <person name="Enciso-Ibarra J."/>
            <person name="Enciso-Ibarra K."/>
            <person name="Bolan-Mejia C."/>
        </authorList>
    </citation>
    <scope>NUCLEOTIDE SEQUENCE [LARGE SCALE GENOMIC DNA]</scope>
    <source>
        <strain evidence="4 5">CAIM 722</strain>
    </source>
</reference>
<keyword evidence="5" id="KW-1185">Reference proteome</keyword>
<evidence type="ECO:0000313" key="5">
    <source>
        <dbReference type="Proteomes" id="UP000462621"/>
    </source>
</evidence>
<evidence type="ECO:0000256" key="2">
    <source>
        <dbReference type="ARBA" id="ARBA00022801"/>
    </source>
</evidence>
<proteinExistence type="predicted"/>
<evidence type="ECO:0000313" key="4">
    <source>
        <dbReference type="EMBL" id="MZI94503.1"/>
    </source>
</evidence>
<accession>A0A7X4LM44</accession>
<evidence type="ECO:0000256" key="3">
    <source>
        <dbReference type="ARBA" id="ARBA00022842"/>
    </source>
</evidence>
<comment type="cofactor">
    <cofactor evidence="1">
        <name>Mg(2+)</name>
        <dbReference type="ChEBI" id="CHEBI:18420"/>
    </cofactor>
</comment>
<dbReference type="InterPro" id="IPR051400">
    <property type="entry name" value="HAD-like_hydrolase"/>
</dbReference>
<dbReference type="InterPro" id="IPR023214">
    <property type="entry name" value="HAD_sf"/>
</dbReference>
<keyword evidence="3" id="KW-0460">Magnesium</keyword>
<name>A0A7X4LM44_9VIBR</name>
<dbReference type="Gene3D" id="1.20.120.1600">
    <property type="match status" value="1"/>
</dbReference>
<comment type="caution">
    <text evidence="4">The sequence shown here is derived from an EMBL/GenBank/DDBJ whole genome shotgun (WGS) entry which is preliminary data.</text>
</comment>
<dbReference type="Pfam" id="PF00702">
    <property type="entry name" value="Hydrolase"/>
    <property type="match status" value="1"/>
</dbReference>
<dbReference type="SUPFAM" id="SSF56784">
    <property type="entry name" value="HAD-like"/>
    <property type="match status" value="1"/>
</dbReference>
<dbReference type="EMBL" id="WEKT01000030">
    <property type="protein sequence ID" value="MZI94503.1"/>
    <property type="molecule type" value="Genomic_DNA"/>
</dbReference>
<evidence type="ECO:0000256" key="1">
    <source>
        <dbReference type="ARBA" id="ARBA00001946"/>
    </source>
</evidence>
<sequence length="239" mass="27268">MFIYRNLSPIKAMTFDLDDTLYDNRPVIRRLDQEVRAWLYEYHPVAATQDEQWWGKLKLQLAADNPWLKNDVSLWRFTQIKQGLIVLGYSESQAVDAAEQVMVQVNHWRNLIDVPHETHRVMQALAQKIPLVAITNGNVSADKIGISHYFKAVLRAGPDGFAKPHQDLFDKAQGILNVPRSSILHVGDHPVTDVVGAKQNGLQACWFNDQSQSAFDTTRLRLLPDLEIHRLESLLLLVN</sequence>
<dbReference type="AlphaFoldDB" id="A0A7X4LM44"/>
<dbReference type="Gene3D" id="3.40.50.1000">
    <property type="entry name" value="HAD superfamily/HAD-like"/>
    <property type="match status" value="1"/>
</dbReference>
<dbReference type="GO" id="GO:0043726">
    <property type="term" value="F:5-amino-6-(5-phosphoribitylamino)uracil phosphatase activity"/>
    <property type="evidence" value="ECO:0007669"/>
    <property type="project" value="UniProtKB-EC"/>
</dbReference>
<protein>
    <submittedName>
        <fullName evidence="4">5-amino-6-(5-phospho-D-ribitylamino)uracil phosphatase YigB</fullName>
        <ecNumber evidence="4">3.1.3.104</ecNumber>
    </submittedName>
</protein>
<dbReference type="EC" id="3.1.3.104" evidence="4"/>
<dbReference type="InterPro" id="IPR006439">
    <property type="entry name" value="HAD-SF_hydro_IA"/>
</dbReference>
<dbReference type="SFLD" id="SFLDS00003">
    <property type="entry name" value="Haloacid_Dehalogenase"/>
    <property type="match status" value="1"/>
</dbReference>
<dbReference type="RefSeq" id="WP_161156978.1">
    <property type="nucleotide sequence ID" value="NZ_WEKT01000030.1"/>
</dbReference>
<gene>
    <name evidence="4" type="primary">yigB</name>
    <name evidence="4" type="ORF">F9817_14995</name>
</gene>
<dbReference type="PANTHER" id="PTHR46470">
    <property type="entry name" value="N-ACYLNEURAMINATE-9-PHOSPHATASE"/>
    <property type="match status" value="1"/>
</dbReference>
<dbReference type="NCBIfam" id="NF008018">
    <property type="entry name" value="PRK10748.1"/>
    <property type="match status" value="1"/>
</dbReference>
<organism evidence="4 5">
    <name type="scientific">Vibrio eleionomae</name>
    <dbReference type="NCBI Taxonomy" id="2653505"/>
    <lineage>
        <taxon>Bacteria</taxon>
        <taxon>Pseudomonadati</taxon>
        <taxon>Pseudomonadota</taxon>
        <taxon>Gammaproteobacteria</taxon>
        <taxon>Vibrionales</taxon>
        <taxon>Vibrionaceae</taxon>
        <taxon>Vibrio</taxon>
    </lineage>
</organism>
<dbReference type="SFLD" id="SFLDG01129">
    <property type="entry name" value="C1.5:_HAD__Beta-PGM__Phosphata"/>
    <property type="match status" value="1"/>
</dbReference>
<dbReference type="InterPro" id="IPR036412">
    <property type="entry name" value="HAD-like_sf"/>
</dbReference>
<dbReference type="Proteomes" id="UP000462621">
    <property type="component" value="Unassembled WGS sequence"/>
</dbReference>
<dbReference type="PANTHER" id="PTHR46470:SF4">
    <property type="entry name" value="5-AMINO-6-(5-PHOSPHO-D-RIBITYLAMINO)URACIL PHOSPHATASE YIGB"/>
    <property type="match status" value="1"/>
</dbReference>
<dbReference type="GO" id="GO:0009231">
    <property type="term" value="P:riboflavin biosynthetic process"/>
    <property type="evidence" value="ECO:0007669"/>
    <property type="project" value="TreeGrafter"/>
</dbReference>
<keyword evidence="2 4" id="KW-0378">Hydrolase</keyword>
<dbReference type="NCBIfam" id="TIGR01549">
    <property type="entry name" value="HAD-SF-IA-v1"/>
    <property type="match status" value="1"/>
</dbReference>